<name>A0A927J9N8_9ACTN</name>
<organism evidence="1 2">
    <name type="scientific">Lolliginicoccus lacisalsi</name>
    <dbReference type="NCBI Taxonomy" id="2742202"/>
    <lineage>
        <taxon>Bacteria</taxon>
        <taxon>Bacillati</taxon>
        <taxon>Actinomycetota</taxon>
        <taxon>Actinomycetes</taxon>
        <taxon>Mycobacteriales</taxon>
        <taxon>Hoyosellaceae</taxon>
        <taxon>Lolliginicoccus</taxon>
    </lineage>
</organism>
<reference evidence="1" key="1">
    <citation type="submission" date="2020-09" db="EMBL/GenBank/DDBJ databases">
        <title>Hoyosella lacisalsi sp. nov., a halotolerant actinobacterium isolated from soil of Lake Gudzhirganskoe.</title>
        <authorList>
            <person name="Yang Q."/>
            <person name="Guo P.Y."/>
            <person name="Liu S.W."/>
            <person name="Li F.N."/>
            <person name="Sun C.H."/>
        </authorList>
    </citation>
    <scope>NUCLEOTIDE SEQUENCE</scope>
    <source>
        <strain evidence="1">G463</strain>
    </source>
</reference>
<comment type="caution">
    <text evidence="1">The sequence shown here is derived from an EMBL/GenBank/DDBJ whole genome shotgun (WGS) entry which is preliminary data.</text>
</comment>
<proteinExistence type="predicted"/>
<dbReference type="RefSeq" id="WP_192037546.1">
    <property type="nucleotide sequence ID" value="NZ_JACYWE010000001.1"/>
</dbReference>
<dbReference type="AlphaFoldDB" id="A0A927J9N8"/>
<evidence type="ECO:0000313" key="1">
    <source>
        <dbReference type="EMBL" id="MBD8505066.1"/>
    </source>
</evidence>
<evidence type="ECO:0000313" key="2">
    <source>
        <dbReference type="Proteomes" id="UP000642993"/>
    </source>
</evidence>
<keyword evidence="2" id="KW-1185">Reference proteome</keyword>
<sequence length="204" mass="22294">MRIPSAPRTLESHAVRAERAARIRDPHVEPINSLIDEIARAIGYPALPYIDPTFGGTQARALMVLKAPEADADPDKAGTRLLSIDNDDTGAANLFDAFARHGIDRTDITPWNICPFPIAGDNPTAAERREAAPYTRKLLAMLPNLKFVVTLGAAARDGWKPRLLHPYRQLTIMAGASPSPPGINRADQRSSFEAAMIQLADRLR</sequence>
<dbReference type="Gene3D" id="3.40.470.10">
    <property type="entry name" value="Uracil-DNA glycosylase-like domain"/>
    <property type="match status" value="1"/>
</dbReference>
<dbReference type="Proteomes" id="UP000642993">
    <property type="component" value="Unassembled WGS sequence"/>
</dbReference>
<protein>
    <submittedName>
        <fullName evidence="1">Uracil-DNA glycosylase</fullName>
    </submittedName>
</protein>
<dbReference type="EMBL" id="JACYWE010000001">
    <property type="protein sequence ID" value="MBD8505066.1"/>
    <property type="molecule type" value="Genomic_DNA"/>
</dbReference>
<dbReference type="InterPro" id="IPR036895">
    <property type="entry name" value="Uracil-DNA_glycosylase-like_sf"/>
</dbReference>
<dbReference type="SUPFAM" id="SSF52141">
    <property type="entry name" value="Uracil-DNA glycosylase-like"/>
    <property type="match status" value="1"/>
</dbReference>
<accession>A0A927J9N8</accession>
<gene>
    <name evidence="1" type="ORF">HT102_00995</name>
</gene>